<dbReference type="AlphaFoldDB" id="F6HLY6"/>
<proteinExistence type="predicted"/>
<organism evidence="1 2">
    <name type="scientific">Vitis vinifera</name>
    <name type="common">Grape</name>
    <dbReference type="NCBI Taxonomy" id="29760"/>
    <lineage>
        <taxon>Eukaryota</taxon>
        <taxon>Viridiplantae</taxon>
        <taxon>Streptophyta</taxon>
        <taxon>Embryophyta</taxon>
        <taxon>Tracheophyta</taxon>
        <taxon>Spermatophyta</taxon>
        <taxon>Magnoliopsida</taxon>
        <taxon>eudicotyledons</taxon>
        <taxon>Gunneridae</taxon>
        <taxon>Pentapetalae</taxon>
        <taxon>rosids</taxon>
        <taxon>Vitales</taxon>
        <taxon>Vitaceae</taxon>
        <taxon>Viteae</taxon>
        <taxon>Vitis</taxon>
    </lineage>
</organism>
<evidence type="ECO:0000313" key="2">
    <source>
        <dbReference type="Proteomes" id="UP000009183"/>
    </source>
</evidence>
<dbReference type="Proteomes" id="UP000009183">
    <property type="component" value="Chromosome 10"/>
</dbReference>
<name>F6HLY6_VITVI</name>
<evidence type="ECO:0000313" key="1">
    <source>
        <dbReference type="EMBL" id="CCB55861.1"/>
    </source>
</evidence>
<reference evidence="2" key="1">
    <citation type="journal article" date="2007" name="Nature">
        <title>The grapevine genome sequence suggests ancestral hexaploidization in major angiosperm phyla.</title>
        <authorList>
            <consortium name="The French-Italian Public Consortium for Grapevine Genome Characterization."/>
            <person name="Jaillon O."/>
            <person name="Aury J.-M."/>
            <person name="Noel B."/>
            <person name="Policriti A."/>
            <person name="Clepet C."/>
            <person name="Casagrande A."/>
            <person name="Choisne N."/>
            <person name="Aubourg S."/>
            <person name="Vitulo N."/>
            <person name="Jubin C."/>
            <person name="Vezzi A."/>
            <person name="Legeai F."/>
            <person name="Hugueney P."/>
            <person name="Dasilva C."/>
            <person name="Horner D."/>
            <person name="Mica E."/>
            <person name="Jublot D."/>
            <person name="Poulain J."/>
            <person name="Bruyere C."/>
            <person name="Billault A."/>
            <person name="Segurens B."/>
            <person name="Gouyvenoux M."/>
            <person name="Ugarte E."/>
            <person name="Cattonaro F."/>
            <person name="Anthouard V."/>
            <person name="Vico V."/>
            <person name="Del Fabbro C."/>
            <person name="Alaux M."/>
            <person name="Di Gaspero G."/>
            <person name="Dumas V."/>
            <person name="Felice N."/>
            <person name="Paillard S."/>
            <person name="Juman I."/>
            <person name="Moroldo M."/>
            <person name="Scalabrin S."/>
            <person name="Canaguier A."/>
            <person name="Le Clainche I."/>
            <person name="Malacrida G."/>
            <person name="Durand E."/>
            <person name="Pesole G."/>
            <person name="Laucou V."/>
            <person name="Chatelet P."/>
            <person name="Merdinoglu D."/>
            <person name="Delledonne M."/>
            <person name="Pezzotti M."/>
            <person name="Lecharny A."/>
            <person name="Scarpelli C."/>
            <person name="Artiguenave F."/>
            <person name="Pe M.E."/>
            <person name="Valle G."/>
            <person name="Morgante M."/>
            <person name="Caboche M."/>
            <person name="Adam-Blondon A.-F."/>
            <person name="Weissenbach J."/>
            <person name="Quetier F."/>
            <person name="Wincker P."/>
        </authorList>
    </citation>
    <scope>NUCLEOTIDE SEQUENCE [LARGE SCALE GENOMIC DNA]</scope>
    <source>
        <strain evidence="2">cv. Pinot noir / PN40024</strain>
    </source>
</reference>
<accession>F6HLY6</accession>
<dbReference type="PaxDb" id="29760-VIT_10s0003g05060.t01"/>
<dbReference type="InParanoid" id="F6HLY6"/>
<dbReference type="HOGENOM" id="CLU_3128151_0_0_1"/>
<sequence>MPSSGILIEIPINGIFRRNTKIPNEIRSIFFIPEEVHILLGSASIMVQNK</sequence>
<gene>
    <name evidence="1" type="ordered locus">VIT_10s0003g05060</name>
</gene>
<keyword evidence="2" id="KW-1185">Reference proteome</keyword>
<protein>
    <submittedName>
        <fullName evidence="1">Uncharacterized protein</fullName>
    </submittedName>
</protein>
<dbReference type="EMBL" id="FN595992">
    <property type="protein sequence ID" value="CCB55861.1"/>
    <property type="molecule type" value="Genomic_DNA"/>
</dbReference>